<evidence type="ECO:0000313" key="2">
    <source>
        <dbReference type="EMBL" id="MDA8486927.1"/>
    </source>
</evidence>
<gene>
    <name evidence="2" type="ORF">NNO07_28095</name>
</gene>
<protein>
    <submittedName>
        <fullName evidence="2">Type VI secretion system tip protein VgrG</fullName>
    </submittedName>
</protein>
<evidence type="ECO:0000313" key="3">
    <source>
        <dbReference type="Proteomes" id="UP001211689"/>
    </source>
</evidence>
<dbReference type="Proteomes" id="UP001211689">
    <property type="component" value="Unassembled WGS sequence"/>
</dbReference>
<sequence>GYNELLIEDRAGREKIYLRAERDLERLIRHDSETTIENDRRVQISRNSYCAIGGEEEHHATGLRRTVLGADDRTEVAGSSYSYTGVKHVIQAGDQVHIHCGANVILDAGATLSLRGGGQHIVLNPDGIFSSVI</sequence>
<evidence type="ECO:0000259" key="1">
    <source>
        <dbReference type="Pfam" id="PF22178"/>
    </source>
</evidence>
<feature type="non-terminal residue" evidence="2">
    <location>
        <position position="133"/>
    </location>
</feature>
<dbReference type="EMBL" id="JANEWF010000116">
    <property type="protein sequence ID" value="MDA8486927.1"/>
    <property type="molecule type" value="Genomic_DNA"/>
</dbReference>
<dbReference type="SUPFAM" id="SSF69349">
    <property type="entry name" value="Phage fibre proteins"/>
    <property type="match status" value="1"/>
</dbReference>
<comment type="caution">
    <text evidence="2">The sequence shown here is derived from an EMBL/GenBank/DDBJ whole genome shotgun (WGS) entry which is preliminary data.</text>
</comment>
<feature type="domain" description="Gp5/Type VI secretion system Vgr C-terminal trimerisation" evidence="1">
    <location>
        <begin position="1"/>
        <end position="98"/>
    </location>
</feature>
<name>A0ABT4YDE4_METRE</name>
<dbReference type="InterPro" id="IPR054030">
    <property type="entry name" value="Gp5_Vgr_C"/>
</dbReference>
<dbReference type="Pfam" id="PF22178">
    <property type="entry name" value="Gp5_trimer_C"/>
    <property type="match status" value="1"/>
</dbReference>
<feature type="non-terminal residue" evidence="2">
    <location>
        <position position="1"/>
    </location>
</feature>
<dbReference type="RefSeq" id="WP_420220401.1">
    <property type="nucleotide sequence ID" value="NZ_JANEWF010000116.1"/>
</dbReference>
<accession>A0ABT4YDE4</accession>
<proteinExistence type="predicted"/>
<keyword evidence="3" id="KW-1185">Reference proteome</keyword>
<organism evidence="2 3">
    <name type="scientific">Metapseudomonas resinovorans</name>
    <name type="common">Pseudomonas resinovorans</name>
    <dbReference type="NCBI Taxonomy" id="53412"/>
    <lineage>
        <taxon>Bacteria</taxon>
        <taxon>Pseudomonadati</taxon>
        <taxon>Pseudomonadota</taxon>
        <taxon>Gammaproteobacteria</taxon>
        <taxon>Pseudomonadales</taxon>
        <taxon>Pseudomonadaceae</taxon>
        <taxon>Metapseudomonas</taxon>
    </lineage>
</organism>
<reference evidence="2 3" key="1">
    <citation type="submission" date="2022-07" db="EMBL/GenBank/DDBJ databases">
        <title>Genome Analysis of Selected Gammaproteobacteria from Nigerian Food snails.</title>
        <authorList>
            <person name="Okafor A.C."/>
        </authorList>
    </citation>
    <scope>NUCLEOTIDE SEQUENCE [LARGE SCALE GENOMIC DNA]</scope>
    <source>
        <strain evidence="2 3">Awg 2</strain>
    </source>
</reference>